<gene>
    <name evidence="1" type="ORF">ABT39_MTgene3757</name>
</gene>
<dbReference type="AlphaFoldDB" id="A0A117NI11"/>
<evidence type="ECO:0000313" key="1">
    <source>
        <dbReference type="EMBL" id="KUM49208.1"/>
    </source>
</evidence>
<dbReference type="EMBL" id="LKAM01000003">
    <property type="protein sequence ID" value="KUM49208.1"/>
    <property type="molecule type" value="Genomic_DNA"/>
</dbReference>
<geneLocation type="mitochondrion" evidence="1"/>
<name>A0A117NI11_PICGL</name>
<comment type="caution">
    <text evidence="1">The sequence shown here is derived from an EMBL/GenBank/DDBJ whole genome shotgun (WGS) entry which is preliminary data.</text>
</comment>
<proteinExistence type="predicted"/>
<protein>
    <submittedName>
        <fullName evidence="1">Uncharacterized protein</fullName>
    </submittedName>
</protein>
<keyword evidence="1" id="KW-0496">Mitochondrion</keyword>
<sequence length="56" mass="6276">MLLSLLNLDLDLLLDQRSINGSFRLDLLMALLLVLDRQKGWALESGTKTTGYLSLN</sequence>
<organism evidence="1">
    <name type="scientific">Picea glauca</name>
    <name type="common">White spruce</name>
    <name type="synonym">Pinus glauca</name>
    <dbReference type="NCBI Taxonomy" id="3330"/>
    <lineage>
        <taxon>Eukaryota</taxon>
        <taxon>Viridiplantae</taxon>
        <taxon>Streptophyta</taxon>
        <taxon>Embryophyta</taxon>
        <taxon>Tracheophyta</taxon>
        <taxon>Spermatophyta</taxon>
        <taxon>Pinopsida</taxon>
        <taxon>Pinidae</taxon>
        <taxon>Conifers I</taxon>
        <taxon>Pinales</taxon>
        <taxon>Pinaceae</taxon>
        <taxon>Picea</taxon>
    </lineage>
</organism>
<accession>A0A117NI11</accession>
<reference evidence="1" key="1">
    <citation type="journal article" date="2015" name="Genome Biol. Evol.">
        <title>Organellar Genomes of White Spruce (Picea glauca): Assembly and Annotation.</title>
        <authorList>
            <person name="Jackman S.D."/>
            <person name="Warren R.L."/>
            <person name="Gibb E.A."/>
            <person name="Vandervalk B.P."/>
            <person name="Mohamadi H."/>
            <person name="Chu J."/>
            <person name="Raymond A."/>
            <person name="Pleasance S."/>
            <person name="Coope R."/>
            <person name="Wildung M.R."/>
            <person name="Ritland C.E."/>
            <person name="Bousquet J."/>
            <person name="Jones S.J."/>
            <person name="Bohlmann J."/>
            <person name="Birol I."/>
        </authorList>
    </citation>
    <scope>NUCLEOTIDE SEQUENCE [LARGE SCALE GENOMIC DNA]</scope>
    <source>
        <tissue evidence="1">Flushing bud</tissue>
    </source>
</reference>